<proteinExistence type="predicted"/>
<gene>
    <name evidence="1" type="ORF">KKP3000_002308</name>
</gene>
<organism evidence="1 2">
    <name type="scientific">Alicyclobacillus fastidiosus</name>
    <dbReference type="NCBI Taxonomy" id="392011"/>
    <lineage>
        <taxon>Bacteria</taxon>
        <taxon>Bacillati</taxon>
        <taxon>Bacillota</taxon>
        <taxon>Bacilli</taxon>
        <taxon>Bacillales</taxon>
        <taxon>Alicyclobacillaceae</taxon>
        <taxon>Alicyclobacillus</taxon>
    </lineage>
</organism>
<reference evidence="1 2" key="1">
    <citation type="journal article" date="2024" name="Int. J. Mol. Sci.">
        <title>Exploration of Alicyclobacillus spp. Genome in Search of Antibiotic Resistance.</title>
        <authorList>
            <person name="Bucka-Kolendo J."/>
            <person name="Kiousi D.E."/>
            <person name="Dekowska A."/>
            <person name="Mikolajczuk-Szczyrba A."/>
            <person name="Karadedos D.M."/>
            <person name="Michael P."/>
            <person name="Galanis A."/>
            <person name="Sokolowska B."/>
        </authorList>
    </citation>
    <scope>NUCLEOTIDE SEQUENCE [LARGE SCALE GENOMIC DNA]</scope>
    <source>
        <strain evidence="1 2">KKP 3000</strain>
    </source>
</reference>
<keyword evidence="2" id="KW-1185">Reference proteome</keyword>
<evidence type="ECO:0008006" key="3">
    <source>
        <dbReference type="Google" id="ProtNLM"/>
    </source>
</evidence>
<accession>A0ABV5AB61</accession>
<evidence type="ECO:0000313" key="2">
    <source>
        <dbReference type="Proteomes" id="UP001579974"/>
    </source>
</evidence>
<name>A0ABV5AB61_9BACL</name>
<sequence>MKASIKYAIISLLYEQRDGLWEYEIYQRLKPHYSKSSLCAIREELISFNTVGWVATASLREYQGRLLRKFKLEPQHVPFIEHQLDVASILAELRSTPTEQSNLVGT</sequence>
<dbReference type="RefSeq" id="WP_275476806.1">
    <property type="nucleotide sequence ID" value="NZ_CP162940.1"/>
</dbReference>
<evidence type="ECO:0000313" key="1">
    <source>
        <dbReference type="EMBL" id="MFB5189301.1"/>
    </source>
</evidence>
<protein>
    <recommendedName>
        <fullName evidence="3">PadR family transcriptional regulator</fullName>
    </recommendedName>
</protein>
<comment type="caution">
    <text evidence="1">The sequence shown here is derived from an EMBL/GenBank/DDBJ whole genome shotgun (WGS) entry which is preliminary data.</text>
</comment>
<dbReference type="Proteomes" id="UP001579974">
    <property type="component" value="Unassembled WGS sequence"/>
</dbReference>
<dbReference type="EMBL" id="JBDXSU010000002">
    <property type="protein sequence ID" value="MFB5189301.1"/>
    <property type="molecule type" value="Genomic_DNA"/>
</dbReference>